<dbReference type="InterPro" id="IPR012910">
    <property type="entry name" value="Plug_dom"/>
</dbReference>
<proteinExistence type="inferred from homology"/>
<evidence type="ECO:0000256" key="4">
    <source>
        <dbReference type="ARBA" id="ARBA00022452"/>
    </source>
</evidence>
<evidence type="ECO:0000256" key="6">
    <source>
        <dbReference type="ARBA" id="ARBA00022729"/>
    </source>
</evidence>
<name>A0A5Q0BG89_9GAMM</name>
<dbReference type="PROSITE" id="PS52016">
    <property type="entry name" value="TONB_DEPENDENT_REC_3"/>
    <property type="match status" value="1"/>
</dbReference>
<accession>A0A5Q0BG89</accession>
<dbReference type="CDD" id="cd01347">
    <property type="entry name" value="ligand_gated_channel"/>
    <property type="match status" value="1"/>
</dbReference>
<evidence type="ECO:0000256" key="7">
    <source>
        <dbReference type="ARBA" id="ARBA00023077"/>
    </source>
</evidence>
<evidence type="ECO:0000256" key="3">
    <source>
        <dbReference type="ARBA" id="ARBA00022448"/>
    </source>
</evidence>
<feature type="domain" description="TonB-dependent receptor-like beta-barrel" evidence="14">
    <location>
        <begin position="171"/>
        <end position="622"/>
    </location>
</feature>
<dbReference type="KEGG" id="mmob:F6R98_00240"/>
<dbReference type="InParanoid" id="A0A5Q0BG89"/>
<dbReference type="GO" id="GO:0009279">
    <property type="term" value="C:cell outer membrane"/>
    <property type="evidence" value="ECO:0007669"/>
    <property type="project" value="UniProtKB-SubCell"/>
</dbReference>
<evidence type="ECO:0000256" key="8">
    <source>
        <dbReference type="ARBA" id="ARBA00023136"/>
    </source>
</evidence>
<keyword evidence="5 11" id="KW-0812">Transmembrane</keyword>
<dbReference type="OrthoDB" id="9764669at2"/>
<dbReference type="InterPro" id="IPR039426">
    <property type="entry name" value="TonB-dep_rcpt-like"/>
</dbReference>
<dbReference type="InterPro" id="IPR000531">
    <property type="entry name" value="Beta-barrel_TonB"/>
</dbReference>
<evidence type="ECO:0000256" key="5">
    <source>
        <dbReference type="ARBA" id="ARBA00022692"/>
    </source>
</evidence>
<evidence type="ECO:0000256" key="2">
    <source>
        <dbReference type="ARBA" id="ARBA00008143"/>
    </source>
</evidence>
<dbReference type="Gene3D" id="2.40.170.20">
    <property type="entry name" value="TonB-dependent receptor, beta-barrel domain"/>
    <property type="match status" value="1"/>
</dbReference>
<evidence type="ECO:0000256" key="1">
    <source>
        <dbReference type="ARBA" id="ARBA00004571"/>
    </source>
</evidence>
<sequence>MKVRLLSFSIVLTAMPLPTFAESDSSDALDPVVITATRSETRESSIANTITVITAEEIKARRLNAVVDVLRVVPGLDVMSYGGTGTQTSVFTRGANASQTLVLIDNIQMNDPGSADGAFDFANLQVDNIERIEILRGAASAMWGADAMGGVINIITKHGSGKTQFNGLAQGGNYDTWKVGGGVSGESQGLNYTLNASHFQNMGVSAAAQSMGNNEREAYQNTTVSARTGYQVTDDLDLDWTLRYNQAQVGLDNCGGSGYTGFSGNFVSCDNPYYFSNTNEVYTRGQGRLFLFDKKWEQRLGINYSLTDRQYYYTTPTLSPDWTSPSSYQGTAIKAEWLHIVHVLENDTVTAGFDGKFNTLVSQSGGSSNANGSMSNGGYYLQNQLDWLERLHTTVGGRLDDNSQFGRHMTWRFNQVIEVPELDNRIKANVGSAFKAPSLCELSLSCYGNPNLMPETSLNMDAGLEQYALDKKLKLGALYFNNQFNNLIQWNPNANGGRGQVANVSSAIARGLESFVEYKPFDDLSLRVNYTLDQTYGLTDPYTGVRTNSPLLLRPKNKGSFDLDYRFIPEASFHVNTLVVGSRSSFDTVGNVVQVPGYVLVNVSSNYDVNENIALFVRMDNLLNKRYQQVWGYGTLGFTGIGGVSVKF</sequence>
<evidence type="ECO:0000313" key="17">
    <source>
        <dbReference type="Proteomes" id="UP000325755"/>
    </source>
</evidence>
<feature type="signal peptide" evidence="13">
    <location>
        <begin position="1"/>
        <end position="21"/>
    </location>
</feature>
<keyword evidence="8 11" id="KW-0472">Membrane</keyword>
<feature type="domain" description="TonB-dependent receptor plug" evidence="15">
    <location>
        <begin position="44"/>
        <end position="151"/>
    </location>
</feature>
<dbReference type="InterPro" id="IPR036942">
    <property type="entry name" value="Beta-barrel_TonB_sf"/>
</dbReference>
<dbReference type="SUPFAM" id="SSF56935">
    <property type="entry name" value="Porins"/>
    <property type="match status" value="1"/>
</dbReference>
<evidence type="ECO:0000256" key="12">
    <source>
        <dbReference type="RuleBase" id="RU003357"/>
    </source>
</evidence>
<dbReference type="PANTHER" id="PTHR30069">
    <property type="entry name" value="TONB-DEPENDENT OUTER MEMBRANE RECEPTOR"/>
    <property type="match status" value="1"/>
</dbReference>
<dbReference type="RefSeq" id="WP_153247208.1">
    <property type="nucleotide sequence ID" value="NZ_CP044205.1"/>
</dbReference>
<comment type="similarity">
    <text evidence="2">Belongs to the TonB-dependent receptor family. Hemoglobin/haptoglobin binding protein subfamily.</text>
</comment>
<dbReference type="PANTHER" id="PTHR30069:SF29">
    <property type="entry name" value="HEMOGLOBIN AND HEMOGLOBIN-HAPTOGLOBIN-BINDING PROTEIN 1-RELATED"/>
    <property type="match status" value="1"/>
</dbReference>
<keyword evidence="10 11" id="KW-0998">Cell outer membrane</keyword>
<protein>
    <submittedName>
        <fullName evidence="16">TonB-dependent receptor</fullName>
    </submittedName>
</protein>
<comment type="subcellular location">
    <subcellularLocation>
        <location evidence="1 11">Cell outer membrane</location>
        <topology evidence="1 11">Multi-pass membrane protein</topology>
    </subcellularLocation>
</comment>
<organism evidence="16 17">
    <name type="scientific">Candidatus Methylospira mobilis</name>
    <dbReference type="NCBI Taxonomy" id="1808979"/>
    <lineage>
        <taxon>Bacteria</taxon>
        <taxon>Pseudomonadati</taxon>
        <taxon>Pseudomonadota</taxon>
        <taxon>Gammaproteobacteria</taxon>
        <taxon>Methylococcales</taxon>
        <taxon>Methylococcaceae</taxon>
        <taxon>Candidatus Methylospira</taxon>
    </lineage>
</organism>
<dbReference type="FunCoup" id="A0A5Q0BG89">
    <property type="interactions" value="91"/>
</dbReference>
<keyword evidence="6 13" id="KW-0732">Signal</keyword>
<dbReference type="GO" id="GO:0044718">
    <property type="term" value="P:siderophore transmembrane transport"/>
    <property type="evidence" value="ECO:0007669"/>
    <property type="project" value="TreeGrafter"/>
</dbReference>
<keyword evidence="9 16" id="KW-0675">Receptor</keyword>
<keyword evidence="17" id="KW-1185">Reference proteome</keyword>
<dbReference type="GO" id="GO:0015344">
    <property type="term" value="F:siderophore uptake transmembrane transporter activity"/>
    <property type="evidence" value="ECO:0007669"/>
    <property type="project" value="TreeGrafter"/>
</dbReference>
<dbReference type="AlphaFoldDB" id="A0A5Q0BG89"/>
<dbReference type="Gene3D" id="2.170.130.10">
    <property type="entry name" value="TonB-dependent receptor, plug domain"/>
    <property type="match status" value="1"/>
</dbReference>
<dbReference type="Pfam" id="PF07715">
    <property type="entry name" value="Plug"/>
    <property type="match status" value="1"/>
</dbReference>
<evidence type="ECO:0000259" key="14">
    <source>
        <dbReference type="Pfam" id="PF00593"/>
    </source>
</evidence>
<evidence type="ECO:0000256" key="10">
    <source>
        <dbReference type="ARBA" id="ARBA00023237"/>
    </source>
</evidence>
<evidence type="ECO:0000256" key="11">
    <source>
        <dbReference type="PROSITE-ProRule" id="PRU01360"/>
    </source>
</evidence>
<evidence type="ECO:0000256" key="9">
    <source>
        <dbReference type="ARBA" id="ARBA00023170"/>
    </source>
</evidence>
<dbReference type="InterPro" id="IPR037066">
    <property type="entry name" value="Plug_dom_sf"/>
</dbReference>
<dbReference type="EMBL" id="CP044205">
    <property type="protein sequence ID" value="QFY41231.1"/>
    <property type="molecule type" value="Genomic_DNA"/>
</dbReference>
<dbReference type="Proteomes" id="UP000325755">
    <property type="component" value="Chromosome"/>
</dbReference>
<keyword evidence="4 11" id="KW-1134">Transmembrane beta strand</keyword>
<gene>
    <name evidence="16" type="ORF">F6R98_00240</name>
</gene>
<evidence type="ECO:0000313" key="16">
    <source>
        <dbReference type="EMBL" id="QFY41231.1"/>
    </source>
</evidence>
<evidence type="ECO:0000259" key="15">
    <source>
        <dbReference type="Pfam" id="PF07715"/>
    </source>
</evidence>
<dbReference type="Pfam" id="PF00593">
    <property type="entry name" value="TonB_dep_Rec_b-barrel"/>
    <property type="match status" value="1"/>
</dbReference>
<reference evidence="16 17" key="1">
    <citation type="submission" date="2019-09" db="EMBL/GenBank/DDBJ databases">
        <title>Ecophysiology of the spiral-shaped methanotroph Methylospira mobilis as revealed by the complete genome sequence.</title>
        <authorList>
            <person name="Oshkin I.Y."/>
            <person name="Dedysh S.N."/>
            <person name="Miroshnikov K."/>
            <person name="Danilova O.V."/>
            <person name="Hakobyan A."/>
            <person name="Liesack W."/>
        </authorList>
    </citation>
    <scope>NUCLEOTIDE SEQUENCE [LARGE SCALE GENOMIC DNA]</scope>
    <source>
        <strain evidence="16 17">Shm1</strain>
    </source>
</reference>
<keyword evidence="3 11" id="KW-0813">Transport</keyword>
<feature type="chain" id="PRO_5024817677" evidence="13">
    <location>
        <begin position="22"/>
        <end position="648"/>
    </location>
</feature>
<evidence type="ECO:0000256" key="13">
    <source>
        <dbReference type="SAM" id="SignalP"/>
    </source>
</evidence>
<keyword evidence="7 12" id="KW-0798">TonB box</keyword>